<evidence type="ECO:0000256" key="5">
    <source>
        <dbReference type="SAM" id="Phobius"/>
    </source>
</evidence>
<feature type="transmembrane region" description="Helical" evidence="5">
    <location>
        <begin position="90"/>
        <end position="117"/>
    </location>
</feature>
<evidence type="ECO:0000256" key="4">
    <source>
        <dbReference type="ARBA" id="ARBA00023136"/>
    </source>
</evidence>
<evidence type="ECO:0000313" key="8">
    <source>
        <dbReference type="Proteomes" id="UP000002654"/>
    </source>
</evidence>
<evidence type="ECO:0000313" key="7">
    <source>
        <dbReference type="EMBL" id="CCC81624.1"/>
    </source>
</evidence>
<dbReference type="InterPro" id="IPR008915">
    <property type="entry name" value="Peptidase_M50"/>
</dbReference>
<dbReference type="AlphaFoldDB" id="G4RPX9"/>
<name>G4RPX9_THETK</name>
<evidence type="ECO:0000259" key="6">
    <source>
        <dbReference type="Pfam" id="PF02163"/>
    </source>
</evidence>
<feature type="transmembrane region" description="Helical" evidence="5">
    <location>
        <begin position="129"/>
        <end position="149"/>
    </location>
</feature>
<dbReference type="KEGG" id="ttn:TTX_0975"/>
<dbReference type="HOGENOM" id="CLU_099718_0_0_2"/>
<feature type="domain" description="Peptidase M50" evidence="6">
    <location>
        <begin position="152"/>
        <end position="188"/>
    </location>
</feature>
<dbReference type="eggNOG" id="arCOG00614">
    <property type="taxonomic scope" value="Archaea"/>
</dbReference>
<comment type="subcellular location">
    <subcellularLocation>
        <location evidence="1">Membrane</location>
        <topology evidence="1">Multi-pass membrane protein</topology>
    </subcellularLocation>
</comment>
<keyword evidence="3 5" id="KW-1133">Transmembrane helix</keyword>
<feature type="transmembrane region" description="Helical" evidence="5">
    <location>
        <begin position="161"/>
        <end position="179"/>
    </location>
</feature>
<protein>
    <submittedName>
        <fullName evidence="7">Peptidase family M50B protein</fullName>
    </submittedName>
</protein>
<dbReference type="EMBL" id="FN869859">
    <property type="protein sequence ID" value="CCC81624.1"/>
    <property type="molecule type" value="Genomic_DNA"/>
</dbReference>
<dbReference type="GO" id="GO:0016020">
    <property type="term" value="C:membrane"/>
    <property type="evidence" value="ECO:0007669"/>
    <property type="project" value="UniProtKB-SubCell"/>
</dbReference>
<dbReference type="Pfam" id="PF02163">
    <property type="entry name" value="Peptidase_M50"/>
    <property type="match status" value="1"/>
</dbReference>
<evidence type="ECO:0000256" key="3">
    <source>
        <dbReference type="ARBA" id="ARBA00022989"/>
    </source>
</evidence>
<accession>G4RPX9</accession>
<sequence>MRRAADRCAAVIRSMEWGARLYYLGEGAAFLLAILSVAVAYLWNYWDPIYGVLLPTIAVAIAIVPHELAHRQAARSMGCLSRFVLWPTGFLTTLILNGIVGFIAGGPILFISGYTAISCYRYGTSQEGLISLAGPATNIAISALSLILLHAVTGWSVFLQYLSRLNAFVAFFNLLPLGVLDGAKIFKWNIAVWAGMLALSVLLWI</sequence>
<dbReference type="PaxDb" id="768679-TTX_0975"/>
<keyword evidence="8" id="KW-1185">Reference proteome</keyword>
<keyword evidence="4 5" id="KW-0472">Membrane</keyword>
<evidence type="ECO:0000256" key="2">
    <source>
        <dbReference type="ARBA" id="ARBA00022692"/>
    </source>
</evidence>
<dbReference type="STRING" id="768679.TTX_0975"/>
<gene>
    <name evidence="7" type="ordered locus">TTX_0975</name>
</gene>
<organism evidence="7 8">
    <name type="scientific">Thermoproteus tenax (strain ATCC 35583 / DSM 2078 / JCM 9277 / NBRC 100435 / Kra 1)</name>
    <dbReference type="NCBI Taxonomy" id="768679"/>
    <lineage>
        <taxon>Archaea</taxon>
        <taxon>Thermoproteota</taxon>
        <taxon>Thermoprotei</taxon>
        <taxon>Thermoproteales</taxon>
        <taxon>Thermoproteaceae</taxon>
        <taxon>Thermoproteus</taxon>
    </lineage>
</organism>
<dbReference type="PANTHER" id="PTHR35864:SF1">
    <property type="entry name" value="ZINC METALLOPROTEASE YWHC-RELATED"/>
    <property type="match status" value="1"/>
</dbReference>
<feature type="transmembrane region" description="Helical" evidence="5">
    <location>
        <begin position="185"/>
        <end position="204"/>
    </location>
</feature>
<dbReference type="PANTHER" id="PTHR35864">
    <property type="entry name" value="ZINC METALLOPROTEASE MJ0611-RELATED"/>
    <property type="match status" value="1"/>
</dbReference>
<dbReference type="InterPro" id="IPR052348">
    <property type="entry name" value="Metallopeptidase_M50B"/>
</dbReference>
<feature type="transmembrane region" description="Helical" evidence="5">
    <location>
        <begin position="21"/>
        <end position="43"/>
    </location>
</feature>
<reference evidence="7 8" key="1">
    <citation type="journal article" date="2011" name="PLoS ONE">
        <title>The complete genome sequence of Thermoproteus tenax: a physiologically versatile member of the Crenarchaeota.</title>
        <authorList>
            <person name="Siebers B."/>
            <person name="Zaparty M."/>
            <person name="Raddatz G."/>
            <person name="Tjaden B."/>
            <person name="Albers S.V."/>
            <person name="Bell S.D."/>
            <person name="Blombach F."/>
            <person name="Kletzin A."/>
            <person name="Kyrpides N."/>
            <person name="Lanz C."/>
            <person name="Plagens A."/>
            <person name="Rampp M."/>
            <person name="Rosinus A."/>
            <person name="von Jan M."/>
            <person name="Makarova K.S."/>
            <person name="Klenk H.P."/>
            <person name="Schuster S.C."/>
            <person name="Hensel R."/>
        </authorList>
    </citation>
    <scope>NUCLEOTIDE SEQUENCE [LARGE SCALE GENOMIC DNA]</scope>
    <source>
        <strain evidence="8">ATCC 35583 / DSM 2078 / JCM 9277 / NBRC 100435 / Kra 1</strain>
    </source>
</reference>
<dbReference type="PATRIC" id="fig|768679.9.peg.985"/>
<keyword evidence="2 5" id="KW-0812">Transmembrane</keyword>
<dbReference type="Proteomes" id="UP000002654">
    <property type="component" value="Chromosome"/>
</dbReference>
<dbReference type="GO" id="GO:0006508">
    <property type="term" value="P:proteolysis"/>
    <property type="evidence" value="ECO:0007669"/>
    <property type="project" value="InterPro"/>
</dbReference>
<evidence type="ECO:0000256" key="1">
    <source>
        <dbReference type="ARBA" id="ARBA00004141"/>
    </source>
</evidence>
<proteinExistence type="predicted"/>
<feature type="transmembrane region" description="Helical" evidence="5">
    <location>
        <begin position="49"/>
        <end position="69"/>
    </location>
</feature>